<dbReference type="PANTHER" id="PTHR12110:SF21">
    <property type="entry name" value="XYLOSE ISOMERASE-LIKE TIM BARREL DOMAIN-CONTAINING PROTEIN"/>
    <property type="match status" value="1"/>
</dbReference>
<dbReference type="Proteomes" id="UP000679749">
    <property type="component" value="Unassembled WGS sequence"/>
</dbReference>
<dbReference type="InterPro" id="IPR036237">
    <property type="entry name" value="Xyl_isomerase-like_sf"/>
</dbReference>
<dbReference type="SUPFAM" id="SSF51658">
    <property type="entry name" value="Xylose isomerase-like"/>
    <property type="match status" value="1"/>
</dbReference>
<keyword evidence="2" id="KW-0413">Isomerase</keyword>
<dbReference type="PANTHER" id="PTHR12110">
    <property type="entry name" value="HYDROXYPYRUVATE ISOMERASE"/>
    <property type="match status" value="1"/>
</dbReference>
<comment type="caution">
    <text evidence="2">The sequence shown here is derived from an EMBL/GenBank/DDBJ whole genome shotgun (WGS) entry which is preliminary data.</text>
</comment>
<dbReference type="GO" id="GO:0016853">
    <property type="term" value="F:isomerase activity"/>
    <property type="evidence" value="ECO:0007669"/>
    <property type="project" value="UniProtKB-KW"/>
</dbReference>
<evidence type="ECO:0000259" key="1">
    <source>
        <dbReference type="Pfam" id="PF01261"/>
    </source>
</evidence>
<name>A0A942U3J4_9BACI</name>
<dbReference type="EMBL" id="JAGYPF010000001">
    <property type="protein sequence ID" value="MBS4211652.1"/>
    <property type="molecule type" value="Genomic_DNA"/>
</dbReference>
<reference evidence="2" key="1">
    <citation type="submission" date="2021-05" db="EMBL/GenBank/DDBJ databases">
        <title>Novel Bacillus species.</title>
        <authorList>
            <person name="Liu G."/>
        </authorList>
    </citation>
    <scope>NUCLEOTIDE SEQUENCE</scope>
    <source>
        <strain evidence="2">FJAT-49825</strain>
    </source>
</reference>
<sequence length="277" mass="31314">MNLGIRAHDIEANSLEELVTKIADKGLSCAQLALSKSLPFLYPELGSLSPGLARHAGRAFSARGIQLAFLGCYFNMIHPDLTERKKGLARFKEHIRFARDFGCSIVGTETGNVNAEIVYTKENFKEKPFMEVVETVSELVKEAEKFGVIVGVEAGVNHPVYSVQTLKRLLDMIDSHNLQIIFDPVNLLTIDNYLQQDEIFEEAFALLGDRIVIFHAKDFIIEGNSLKQVPVGQGLLHYDKLFNLLKLKKLYINILIEGTKEPFIDESILYLRRIYEK</sequence>
<dbReference type="InterPro" id="IPR013022">
    <property type="entry name" value="Xyl_isomerase-like_TIM-brl"/>
</dbReference>
<dbReference type="Pfam" id="PF01261">
    <property type="entry name" value="AP_endonuc_2"/>
    <property type="match status" value="1"/>
</dbReference>
<accession>A0A942U3J4</accession>
<dbReference type="AlphaFoldDB" id="A0A942U3J4"/>
<dbReference type="Gene3D" id="3.20.20.150">
    <property type="entry name" value="Divalent-metal-dependent TIM barrel enzymes"/>
    <property type="match status" value="1"/>
</dbReference>
<organism evidence="2 3">
    <name type="scientific">Neobacillus rhizophilus</name>
    <dbReference type="NCBI Taxonomy" id="2833579"/>
    <lineage>
        <taxon>Bacteria</taxon>
        <taxon>Bacillati</taxon>
        <taxon>Bacillota</taxon>
        <taxon>Bacilli</taxon>
        <taxon>Bacillales</taxon>
        <taxon>Bacillaceae</taxon>
        <taxon>Neobacillus</taxon>
    </lineage>
</organism>
<dbReference type="RefSeq" id="WP_213116148.1">
    <property type="nucleotide sequence ID" value="NZ_JAGYPF010000001.1"/>
</dbReference>
<dbReference type="InterPro" id="IPR050312">
    <property type="entry name" value="IolE/XylAMocC-like"/>
</dbReference>
<proteinExistence type="predicted"/>
<gene>
    <name evidence="2" type="ORF">KHA99_04145</name>
</gene>
<evidence type="ECO:0000313" key="3">
    <source>
        <dbReference type="Proteomes" id="UP000679749"/>
    </source>
</evidence>
<protein>
    <submittedName>
        <fullName evidence="2">Sugar phosphate isomerase/epimerase</fullName>
    </submittedName>
</protein>
<evidence type="ECO:0000313" key="2">
    <source>
        <dbReference type="EMBL" id="MBS4211652.1"/>
    </source>
</evidence>
<keyword evidence="3" id="KW-1185">Reference proteome</keyword>
<feature type="domain" description="Xylose isomerase-like TIM barrel" evidence="1">
    <location>
        <begin position="21"/>
        <end position="271"/>
    </location>
</feature>